<dbReference type="Gene3D" id="2.40.30.170">
    <property type="match status" value="1"/>
</dbReference>
<dbReference type="Gene3D" id="2.40.50.100">
    <property type="match status" value="1"/>
</dbReference>
<accession>A0ABU1YN07</accession>
<comment type="subcellular location">
    <subcellularLocation>
        <location evidence="1">Cell envelope</location>
    </subcellularLocation>
</comment>
<dbReference type="InterPro" id="IPR050465">
    <property type="entry name" value="UPF0194_transport"/>
</dbReference>
<proteinExistence type="predicted"/>
<reference evidence="4 5" key="1">
    <citation type="submission" date="2023-07" db="EMBL/GenBank/DDBJ databases">
        <title>Sorghum-associated microbial communities from plants grown in Nebraska, USA.</title>
        <authorList>
            <person name="Schachtman D."/>
        </authorList>
    </citation>
    <scope>NUCLEOTIDE SEQUENCE [LARGE SCALE GENOMIC DNA]</scope>
    <source>
        <strain evidence="4 5">BE314</strain>
    </source>
</reference>
<keyword evidence="5" id="KW-1185">Reference proteome</keyword>
<dbReference type="Gene3D" id="2.40.420.20">
    <property type="match status" value="1"/>
</dbReference>
<feature type="coiled-coil region" evidence="3">
    <location>
        <begin position="100"/>
        <end position="141"/>
    </location>
</feature>
<evidence type="ECO:0000256" key="2">
    <source>
        <dbReference type="ARBA" id="ARBA00023054"/>
    </source>
</evidence>
<comment type="caution">
    <text evidence="4">The sequence shown here is derived from an EMBL/GenBank/DDBJ whole genome shotgun (WGS) entry which is preliminary data.</text>
</comment>
<dbReference type="EMBL" id="JAVDXU010000002">
    <property type="protein sequence ID" value="MDR7270240.1"/>
    <property type="molecule type" value="Genomic_DNA"/>
</dbReference>
<gene>
    <name evidence="4" type="ORF">J2X20_002898</name>
</gene>
<organism evidence="4 5">
    <name type="scientific">Roseateles saccharophilus</name>
    <name type="common">Pseudomonas saccharophila</name>
    <dbReference type="NCBI Taxonomy" id="304"/>
    <lineage>
        <taxon>Bacteria</taxon>
        <taxon>Pseudomonadati</taxon>
        <taxon>Pseudomonadota</taxon>
        <taxon>Betaproteobacteria</taxon>
        <taxon>Burkholderiales</taxon>
        <taxon>Sphaerotilaceae</taxon>
        <taxon>Roseateles</taxon>
    </lineage>
</organism>
<keyword evidence="2 3" id="KW-0175">Coiled coil</keyword>
<evidence type="ECO:0000313" key="4">
    <source>
        <dbReference type="EMBL" id="MDR7270240.1"/>
    </source>
</evidence>
<dbReference type="PANTHER" id="PTHR32347">
    <property type="entry name" value="EFFLUX SYSTEM COMPONENT YKNX-RELATED"/>
    <property type="match status" value="1"/>
</dbReference>
<protein>
    <submittedName>
        <fullName evidence="4">HlyD family secretion protein</fullName>
    </submittedName>
</protein>
<dbReference type="Gene3D" id="1.10.287.470">
    <property type="entry name" value="Helix hairpin bin"/>
    <property type="match status" value="1"/>
</dbReference>
<dbReference type="PANTHER" id="PTHR32347:SF29">
    <property type="entry name" value="UPF0194 MEMBRANE PROTEIN YBHG"/>
    <property type="match status" value="1"/>
</dbReference>
<evidence type="ECO:0000256" key="3">
    <source>
        <dbReference type="SAM" id="Coils"/>
    </source>
</evidence>
<evidence type="ECO:0000313" key="5">
    <source>
        <dbReference type="Proteomes" id="UP001180453"/>
    </source>
</evidence>
<name>A0ABU1YN07_ROSSA</name>
<dbReference type="Proteomes" id="UP001180453">
    <property type="component" value="Unassembled WGS sequence"/>
</dbReference>
<evidence type="ECO:0000256" key="1">
    <source>
        <dbReference type="ARBA" id="ARBA00004196"/>
    </source>
</evidence>
<dbReference type="RefSeq" id="WP_310265933.1">
    <property type="nucleotide sequence ID" value="NZ_JAVDXU010000002.1"/>
</dbReference>
<sequence length="397" mass="42130">MKTSTRLAVAGITLAAVLAIAWAFAPRPLEVEVATVTEGPFEATVDEDARTRLRDRYVVSAPLAGRLDRIVLREGDTVAAGDVVATLTPALSPLLDERSLRELRARIEAAQAGVERAAARLEGAKVAVLQARNEAQRSEELARQGFVAATKLEADRLGLMAAQKDHEAAAAEQHVAMHEVEQARAALGAAQRGGSPAFALRAPVACRVLRVVQASEASVPLGTPLLELGDTAHMEVVAELLTTEAVKLKVGQAVHVERWGGAGELRGRVRLVEPGAFTKVSALGVEEQRVRVLIDLASPAEQWRTLGDAYRVGVRIVVLSEGRALQVPLAAVFPRSDAPGMAVFVLDGQRARLQPVDVAARSSTHAWARQLPAAGTSVILYPAAAVADGARVRPRKI</sequence>